<evidence type="ECO:0000313" key="1">
    <source>
        <dbReference type="EMBL" id="SKB51947.1"/>
    </source>
</evidence>
<dbReference type="STRING" id="561365.SAMN05660866_01892"/>
<gene>
    <name evidence="1" type="ORF">SAMN05660866_01892</name>
</gene>
<dbReference type="Proteomes" id="UP000190339">
    <property type="component" value="Unassembled WGS sequence"/>
</dbReference>
<dbReference type="RefSeq" id="WP_079512356.1">
    <property type="nucleotide sequence ID" value="NZ_FUYL01000005.1"/>
</dbReference>
<protein>
    <recommendedName>
        <fullName evidence="3">SpoIIAA-like</fullName>
    </recommendedName>
</protein>
<dbReference type="AlphaFoldDB" id="A0A1T5BXT9"/>
<organism evidence="1 2">
    <name type="scientific">Maribacter arcticus</name>
    <dbReference type="NCBI Taxonomy" id="561365"/>
    <lineage>
        <taxon>Bacteria</taxon>
        <taxon>Pseudomonadati</taxon>
        <taxon>Bacteroidota</taxon>
        <taxon>Flavobacteriia</taxon>
        <taxon>Flavobacteriales</taxon>
        <taxon>Flavobacteriaceae</taxon>
        <taxon>Maribacter</taxon>
    </lineage>
</organism>
<reference evidence="2" key="1">
    <citation type="submission" date="2017-02" db="EMBL/GenBank/DDBJ databases">
        <authorList>
            <person name="Varghese N."/>
            <person name="Submissions S."/>
        </authorList>
    </citation>
    <scope>NUCLEOTIDE SEQUENCE [LARGE SCALE GENOMIC DNA]</scope>
    <source>
        <strain evidence="2">DSM 23546</strain>
    </source>
</reference>
<accession>A0A1T5BXT9</accession>
<sequence length="144" mass="17068">MKRIKELELLNQIREIREFDFGIFYFFKKGIIISEMNKGVLFRWEDASKVVTAAENIYGLEIPIIYIANRINNYYVVPSNWLKFYQNRHKMAFYGLVGQTTGSRASLLLERFFFKNSIIQFNDLDDAVLWAVEKSHLKTYPLSH</sequence>
<name>A0A1T5BXT9_9FLAO</name>
<evidence type="ECO:0008006" key="3">
    <source>
        <dbReference type="Google" id="ProtNLM"/>
    </source>
</evidence>
<keyword evidence="2" id="KW-1185">Reference proteome</keyword>
<evidence type="ECO:0000313" key="2">
    <source>
        <dbReference type="Proteomes" id="UP000190339"/>
    </source>
</evidence>
<proteinExistence type="predicted"/>
<dbReference type="EMBL" id="FUYL01000005">
    <property type="protein sequence ID" value="SKB51947.1"/>
    <property type="molecule type" value="Genomic_DNA"/>
</dbReference>
<dbReference type="OrthoDB" id="1144611at2"/>